<dbReference type="Proteomes" id="UP000240739">
    <property type="component" value="Unassembled WGS sequence"/>
</dbReference>
<feature type="region of interest" description="Disordered" evidence="1">
    <location>
        <begin position="755"/>
        <end position="801"/>
    </location>
</feature>
<comment type="caution">
    <text evidence="4">The sequence shown here is derived from an EMBL/GenBank/DDBJ whole genome shotgun (WGS) entry which is preliminary data.</text>
</comment>
<feature type="signal peptide" evidence="2">
    <location>
        <begin position="1"/>
        <end position="41"/>
    </location>
</feature>
<name>A0A2T4UJJ7_9ACTN</name>
<dbReference type="InterPro" id="IPR025507">
    <property type="entry name" value="DUF4394"/>
</dbReference>
<organism evidence="4 5">
    <name type="scientific">Paraconexibacter algicola</name>
    <dbReference type="NCBI Taxonomy" id="2133960"/>
    <lineage>
        <taxon>Bacteria</taxon>
        <taxon>Bacillati</taxon>
        <taxon>Actinomycetota</taxon>
        <taxon>Thermoleophilia</taxon>
        <taxon>Solirubrobacterales</taxon>
        <taxon>Paraconexibacteraceae</taxon>
        <taxon>Paraconexibacter</taxon>
    </lineage>
</organism>
<evidence type="ECO:0000313" key="5">
    <source>
        <dbReference type="Proteomes" id="UP000240739"/>
    </source>
</evidence>
<keyword evidence="2" id="KW-0732">Signal</keyword>
<dbReference type="EMBL" id="PYYB01000001">
    <property type="protein sequence ID" value="PTL59385.1"/>
    <property type="molecule type" value="Genomic_DNA"/>
</dbReference>
<proteinExistence type="predicted"/>
<feature type="compositionally biased region" description="Polar residues" evidence="1">
    <location>
        <begin position="497"/>
        <end position="531"/>
    </location>
</feature>
<dbReference type="Gene3D" id="2.60.40.10">
    <property type="entry name" value="Immunoglobulins"/>
    <property type="match status" value="1"/>
</dbReference>
<gene>
    <name evidence="4" type="ORF">C7Y72_06825</name>
</gene>
<feature type="domain" description="DUF4394" evidence="3">
    <location>
        <begin position="371"/>
        <end position="632"/>
    </location>
</feature>
<keyword evidence="5" id="KW-1185">Reference proteome</keyword>
<evidence type="ECO:0000259" key="3">
    <source>
        <dbReference type="Pfam" id="PF14339"/>
    </source>
</evidence>
<feature type="compositionally biased region" description="Low complexity" evidence="1">
    <location>
        <begin position="758"/>
        <end position="801"/>
    </location>
</feature>
<accession>A0A2T4UJJ7</accession>
<dbReference type="GO" id="GO:0005975">
    <property type="term" value="P:carbohydrate metabolic process"/>
    <property type="evidence" value="ECO:0007669"/>
    <property type="project" value="UniProtKB-ARBA"/>
</dbReference>
<sequence length="979" mass="100268">MHRTLSRVARVGVSSRPSRALGAALLASAGLAAATTTSAQAQALPDPPDTHLAARAFALTGPIDEPILTRFDVTDPTRTVDVPVLGVSEGETLVGIDVRPMNGMLYGLGIDDVADAGTLYVIDPVNGFAAPVGARGDVNYWVSSGPSAPPGPGGGGGGASATRVGLPAESADWDVDFDPETDELDVVAGSFHAGVDPNTGRPNDGINMDNSPRARASITGATSTVTASAFTHSRPITDQAVWHTIRPEITTGLGSPASLFTGDVDTGAQTSVGVLNQASTPIRVSGVVGFDVVSGLAGGPGGAYAILETPDGTRFASIDLATAAVTFVGQPFASTLAIRSLALERTPSTPGRPLDHAAIGVDSTGLKLLHFTTATAPNSAPFEIPLTGLAQGQSLVALSWRPQTGQLIGMIDTSAGMQSVAIAPLTGEVARRTFTGWDETPPLAQNQFALDANPSVNRFRFMASTGFNGRFEPGNEGLNAGGSAIDGNPALAGIQADTPTNPGIEATSYTNSFPQANGESQPQAATPGPTTQYSVDLETKKLFIQNPPNAGTLTNPVDLVSENSAGEPIAVDPWDGVMGLSIPREVRVATSGSGARGYGFLLAFRPNQTGGINSVYRVNLRSGRVTVLRNIDLPKLRSFVVAEAGALLPKPTITPTALTFAARAVNGASSEPEAAAVKNDGLGLLPVDAAITGPDAADFSFDRSQAGRCVDGGDLDPDRFCQIFVRFRPSAAGTRTATLTVTTSAGTREIALTGVGIAPGTTPGTGTPTTPGTTTPGTTTPGTTTPGTTTPGTSTPSATGTCGPQVRWVVLAIRNDRLRTSGFVTGALRGRPVTIEQRLGGRTRVLGTVDTDPVTGRFSTTFDRPNAAARAGAAYTVVSAGGPRSVTYRLARSVRVSDVTVQNGSTRMTVRSPRTRTATQLQIQRIGACGELVRVATVTADRDGSTDVTLPAGTPAGYVVRAVNGTRVASSLPAYPDAG</sequence>
<protein>
    <recommendedName>
        <fullName evidence="3">DUF4394 domain-containing protein</fullName>
    </recommendedName>
</protein>
<feature type="chain" id="PRO_5015766271" description="DUF4394 domain-containing protein" evidence="2">
    <location>
        <begin position="42"/>
        <end position="979"/>
    </location>
</feature>
<evidence type="ECO:0000256" key="2">
    <source>
        <dbReference type="SAM" id="SignalP"/>
    </source>
</evidence>
<feature type="domain" description="DUF4394" evidence="3">
    <location>
        <begin position="68"/>
        <end position="342"/>
    </location>
</feature>
<dbReference type="AlphaFoldDB" id="A0A2T4UJJ7"/>
<evidence type="ECO:0000313" key="4">
    <source>
        <dbReference type="EMBL" id="PTL59385.1"/>
    </source>
</evidence>
<evidence type="ECO:0000256" key="1">
    <source>
        <dbReference type="SAM" id="MobiDB-lite"/>
    </source>
</evidence>
<reference evidence="4 5" key="1">
    <citation type="submission" date="2018-03" db="EMBL/GenBank/DDBJ databases">
        <title>Aquarubrobacter algicola gen. nov., sp. nov., a novel actinobacterium isolated from shallow eutrophic lake during the end of cyanobacterial harmful algal blooms.</title>
        <authorList>
            <person name="Chun S.J."/>
        </authorList>
    </citation>
    <scope>NUCLEOTIDE SEQUENCE [LARGE SCALE GENOMIC DNA]</scope>
    <source>
        <strain evidence="4 5">Seoho-28</strain>
    </source>
</reference>
<feature type="region of interest" description="Disordered" evidence="1">
    <location>
        <begin position="489"/>
        <end position="531"/>
    </location>
</feature>
<dbReference type="Pfam" id="PF14339">
    <property type="entry name" value="DUF4394"/>
    <property type="match status" value="2"/>
</dbReference>
<dbReference type="InterPro" id="IPR013783">
    <property type="entry name" value="Ig-like_fold"/>
</dbReference>